<evidence type="ECO:0000313" key="3">
    <source>
        <dbReference type="Proteomes" id="UP000648722"/>
    </source>
</evidence>
<feature type="chain" id="PRO_5047085469" evidence="1">
    <location>
        <begin position="40"/>
        <end position="165"/>
    </location>
</feature>
<feature type="signal peptide" evidence="1">
    <location>
        <begin position="1"/>
        <end position="39"/>
    </location>
</feature>
<keyword evidence="3" id="KW-1185">Reference proteome</keyword>
<evidence type="ECO:0000256" key="1">
    <source>
        <dbReference type="SAM" id="SignalP"/>
    </source>
</evidence>
<gene>
    <name evidence="2" type="ORF">GCM10007420_00930</name>
</gene>
<accession>A0ABQ1XBZ5</accession>
<dbReference type="EMBL" id="BMFS01000001">
    <property type="protein sequence ID" value="GGG89696.1"/>
    <property type="molecule type" value="Genomic_DNA"/>
</dbReference>
<comment type="caution">
    <text evidence="2">The sequence shown here is derived from an EMBL/GenBank/DDBJ whole genome shotgun (WGS) entry which is preliminary data.</text>
</comment>
<organism evidence="2 3">
    <name type="scientific">Glycocaulis albus</name>
    <dbReference type="NCBI Taxonomy" id="1382801"/>
    <lineage>
        <taxon>Bacteria</taxon>
        <taxon>Pseudomonadati</taxon>
        <taxon>Pseudomonadota</taxon>
        <taxon>Alphaproteobacteria</taxon>
        <taxon>Maricaulales</taxon>
        <taxon>Maricaulaceae</taxon>
        <taxon>Glycocaulis</taxon>
    </lineage>
</organism>
<dbReference type="RefSeq" id="WP_188450588.1">
    <property type="nucleotide sequence ID" value="NZ_BMFS01000001.1"/>
</dbReference>
<evidence type="ECO:0000313" key="2">
    <source>
        <dbReference type="EMBL" id="GGG89696.1"/>
    </source>
</evidence>
<proteinExistence type="predicted"/>
<sequence length="165" mass="17606">MSCSEHDASERRRGRFAARAAISAAMLALGLSLPGTAAAQQPWFNPPPPRAPDIRPGEACSLVLVQSRGSRQLIARAAPGIAGHWSLSVRSDGLESDQSGPLQARPGVQELTRMTLEGQFRPVVDHSAAGLYGPVARPGARPVHAVLVVRDRRGRVLCRAVPELR</sequence>
<protein>
    <submittedName>
        <fullName evidence="2">Uncharacterized protein</fullName>
    </submittedName>
</protein>
<keyword evidence="1" id="KW-0732">Signal</keyword>
<dbReference type="Proteomes" id="UP000648722">
    <property type="component" value="Unassembled WGS sequence"/>
</dbReference>
<name>A0ABQ1XBZ5_9PROT</name>
<reference evidence="3" key="1">
    <citation type="journal article" date="2019" name="Int. J. Syst. Evol. Microbiol.">
        <title>The Global Catalogue of Microorganisms (GCM) 10K type strain sequencing project: providing services to taxonomists for standard genome sequencing and annotation.</title>
        <authorList>
            <consortium name="The Broad Institute Genomics Platform"/>
            <consortium name="The Broad Institute Genome Sequencing Center for Infectious Disease"/>
            <person name="Wu L."/>
            <person name="Ma J."/>
        </authorList>
    </citation>
    <scope>NUCLEOTIDE SEQUENCE [LARGE SCALE GENOMIC DNA]</scope>
    <source>
        <strain evidence="3">CGMCC 1.12766</strain>
    </source>
</reference>